<reference evidence="4" key="1">
    <citation type="submission" date="2022-10" db="EMBL/GenBank/DDBJ databases">
        <title>Roseovarius pelagicus sp. nov., isolated from Arctic seawater.</title>
        <authorList>
            <person name="Hong Y.W."/>
            <person name="Hwang C.Y."/>
        </authorList>
    </citation>
    <scope>NUCLEOTIDE SEQUENCE</scope>
    <source>
        <strain evidence="4">HL-MP18</strain>
    </source>
</reference>
<dbReference type="Proteomes" id="UP001064087">
    <property type="component" value="Chromosome"/>
</dbReference>
<keyword evidence="1 2" id="KW-0732">Signal</keyword>
<evidence type="ECO:0000313" key="5">
    <source>
        <dbReference type="Proteomes" id="UP001064087"/>
    </source>
</evidence>
<feature type="signal peptide" evidence="2">
    <location>
        <begin position="1"/>
        <end position="22"/>
    </location>
</feature>
<dbReference type="SUPFAM" id="SSF53850">
    <property type="entry name" value="Periplasmic binding protein-like II"/>
    <property type="match status" value="1"/>
</dbReference>
<gene>
    <name evidence="4" type="ORF">N7U68_17110</name>
</gene>
<proteinExistence type="predicted"/>
<name>A0ABY6DCP5_9RHOB</name>
<dbReference type="Pfam" id="PF00497">
    <property type="entry name" value="SBP_bac_3"/>
    <property type="match status" value="1"/>
</dbReference>
<dbReference type="InterPro" id="IPR001638">
    <property type="entry name" value="Solute-binding_3/MltF_N"/>
</dbReference>
<dbReference type="Gene3D" id="3.40.190.10">
    <property type="entry name" value="Periplasmic binding protein-like II"/>
    <property type="match status" value="2"/>
</dbReference>
<dbReference type="PANTHER" id="PTHR35936:SF19">
    <property type="entry name" value="AMINO-ACID-BINDING PROTEIN YXEM-RELATED"/>
    <property type="match status" value="1"/>
</dbReference>
<sequence length="261" mass="27856">MFHKLKIATGLIAVLAAVPALADGDLEVAEPGVLTCGADGGYPPFSLTNTKGEFDGLAVRVMKEMATRAGLEYSPVIVKWDSALVGVLSGKFDMLCNAMDITAARQEQVRFIDGWLESGGRLLVHEDSDVSTPDEFDGVIGVLASSTWAELAKELNASDTKYYKVEVDAMRDLANGNIDGMITDAIAAAWAIEQSNLPIKLTEGSLSSIQKGFALHKDKVNLAKALNKALASMVEDGTYAELTSDLIGFSPAPEEPIRSQF</sequence>
<keyword evidence="5" id="KW-1185">Reference proteome</keyword>
<feature type="domain" description="Solute-binding protein family 3/N-terminal" evidence="3">
    <location>
        <begin position="33"/>
        <end position="250"/>
    </location>
</feature>
<evidence type="ECO:0000256" key="1">
    <source>
        <dbReference type="ARBA" id="ARBA00022729"/>
    </source>
</evidence>
<dbReference type="PANTHER" id="PTHR35936">
    <property type="entry name" value="MEMBRANE-BOUND LYTIC MUREIN TRANSGLYCOSYLASE F"/>
    <property type="match status" value="1"/>
</dbReference>
<dbReference type="SMART" id="SM00062">
    <property type="entry name" value="PBPb"/>
    <property type="match status" value="1"/>
</dbReference>
<dbReference type="RefSeq" id="WP_263047590.1">
    <property type="nucleotide sequence ID" value="NZ_CP106738.1"/>
</dbReference>
<protein>
    <submittedName>
        <fullName evidence="4">Transporter substrate-binding domain-containing protein</fullName>
    </submittedName>
</protein>
<evidence type="ECO:0000256" key="2">
    <source>
        <dbReference type="SAM" id="SignalP"/>
    </source>
</evidence>
<organism evidence="4 5">
    <name type="scientific">Roseovarius pelagicus</name>
    <dbReference type="NCBI Taxonomy" id="2980108"/>
    <lineage>
        <taxon>Bacteria</taxon>
        <taxon>Pseudomonadati</taxon>
        <taxon>Pseudomonadota</taxon>
        <taxon>Alphaproteobacteria</taxon>
        <taxon>Rhodobacterales</taxon>
        <taxon>Roseobacteraceae</taxon>
        <taxon>Roseovarius</taxon>
    </lineage>
</organism>
<accession>A0ABY6DCP5</accession>
<feature type="chain" id="PRO_5046250673" evidence="2">
    <location>
        <begin position="23"/>
        <end position="261"/>
    </location>
</feature>
<evidence type="ECO:0000259" key="3">
    <source>
        <dbReference type="SMART" id="SM00062"/>
    </source>
</evidence>
<dbReference type="EMBL" id="CP106738">
    <property type="protein sequence ID" value="UXX82783.1"/>
    <property type="molecule type" value="Genomic_DNA"/>
</dbReference>
<evidence type="ECO:0000313" key="4">
    <source>
        <dbReference type="EMBL" id="UXX82783.1"/>
    </source>
</evidence>